<dbReference type="EMBL" id="FOMJ01000008">
    <property type="protein sequence ID" value="SFD75153.1"/>
    <property type="molecule type" value="Genomic_DNA"/>
</dbReference>
<feature type="chain" id="PRO_5011452690" evidence="1">
    <location>
        <begin position="22"/>
        <end position="356"/>
    </location>
</feature>
<protein>
    <submittedName>
        <fullName evidence="2">LPP20 lipoprotein</fullName>
    </submittedName>
</protein>
<keyword evidence="1" id="KW-0732">Signal</keyword>
<dbReference type="OrthoDB" id="6097628at2"/>
<gene>
    <name evidence="2" type="ORF">SAMN05660831_02232</name>
</gene>
<dbReference type="STRING" id="1123397.SAMN05660831_02232"/>
<feature type="signal peptide" evidence="1">
    <location>
        <begin position="1"/>
        <end position="21"/>
    </location>
</feature>
<dbReference type="RefSeq" id="WP_143613248.1">
    <property type="nucleotide sequence ID" value="NZ_FOMJ01000008.1"/>
</dbReference>
<dbReference type="Proteomes" id="UP000198611">
    <property type="component" value="Unassembled WGS sequence"/>
</dbReference>
<reference evidence="2 3" key="1">
    <citation type="submission" date="2016-10" db="EMBL/GenBank/DDBJ databases">
        <authorList>
            <person name="de Groot N.N."/>
        </authorList>
    </citation>
    <scope>NUCLEOTIDE SEQUENCE [LARGE SCALE GENOMIC DNA]</scope>
    <source>
        <strain evidence="2 3">HL3</strain>
    </source>
</reference>
<sequence length="356" mass="38565">MQRRLCFVPLLIGALVLPLSGCLGGGVAVKEAESGTGNASGPPEWALSVPSGDGMAYGVGSARVYTDPTSALSRAQDQARTELVKRLEVTVSGETVSRQSRTREDGQSRVTRSIMDTVRSEVQDTELANIEITETHVDREGKTAYALARLNRTRAEMDLISELREIDEAIREVNRDPSRGDSLEQLRALMPALPMLAERKSVHRKLSLVAAGNPGHRMPAEFRQLENRIAELLDSLVVVLRPGGEASRKLDSTLRRALSDEGVQVRESGEGDLVLRYEGGLRTVQRDGRNFVFADGNATVLDRSGRVIAEFQERVKAGSVDPGIARDRAVGKLAQGLGEKLAGSLLESFKRAGVQG</sequence>
<name>A0A1I1V253_9GAMM</name>
<dbReference type="Gene3D" id="3.10.28.20">
    <property type="entry name" value="Acetamidase/Formamidase-like domains"/>
    <property type="match status" value="1"/>
</dbReference>
<organism evidence="2 3">
    <name type="scientific">Thiohalospira halophila DSM 15071</name>
    <dbReference type="NCBI Taxonomy" id="1123397"/>
    <lineage>
        <taxon>Bacteria</taxon>
        <taxon>Pseudomonadati</taxon>
        <taxon>Pseudomonadota</taxon>
        <taxon>Gammaproteobacteria</taxon>
        <taxon>Thiohalospirales</taxon>
        <taxon>Thiohalospiraceae</taxon>
        <taxon>Thiohalospira</taxon>
    </lineage>
</organism>
<proteinExistence type="predicted"/>
<dbReference type="AlphaFoldDB" id="A0A1I1V253"/>
<accession>A0A1I1V253</accession>
<evidence type="ECO:0000313" key="2">
    <source>
        <dbReference type="EMBL" id="SFD75153.1"/>
    </source>
</evidence>
<keyword evidence="3" id="KW-1185">Reference proteome</keyword>
<keyword evidence="2" id="KW-0449">Lipoprotein</keyword>
<evidence type="ECO:0000313" key="3">
    <source>
        <dbReference type="Proteomes" id="UP000198611"/>
    </source>
</evidence>
<evidence type="ECO:0000256" key="1">
    <source>
        <dbReference type="SAM" id="SignalP"/>
    </source>
</evidence>